<dbReference type="RefSeq" id="WP_007238570.1">
    <property type="nucleotide sequence ID" value="NZ_BAFB01000103.1"/>
</dbReference>
<gene>
    <name evidence="1" type="ORF">GOOTI_103_00180</name>
</gene>
<protein>
    <submittedName>
        <fullName evidence="1">Uncharacterized protein</fullName>
    </submittedName>
</protein>
<accession>H5TLH5</accession>
<proteinExistence type="predicted"/>
<keyword evidence="2" id="KW-1185">Reference proteome</keyword>
<reference evidence="1" key="1">
    <citation type="submission" date="2012-02" db="EMBL/GenBank/DDBJ databases">
        <title>Whole genome shotgun sequence of Gordonia otitidis NBRC 100426.</title>
        <authorList>
            <person name="Yoshida I."/>
            <person name="Hosoyama A."/>
            <person name="Tsuchikane K."/>
            <person name="Katsumata H."/>
            <person name="Yamazaki S."/>
            <person name="Fujita N."/>
        </authorList>
    </citation>
    <scope>NUCLEOTIDE SEQUENCE [LARGE SCALE GENOMIC DNA]</scope>
    <source>
        <strain evidence="1">NBRC 100426</strain>
    </source>
</reference>
<dbReference type="OrthoDB" id="4378430at2"/>
<dbReference type="Proteomes" id="UP000005038">
    <property type="component" value="Unassembled WGS sequence"/>
</dbReference>
<name>H5TLH5_GORO1</name>
<dbReference type="EMBL" id="BAFB01000103">
    <property type="protein sequence ID" value="GAB34333.1"/>
    <property type="molecule type" value="Genomic_DNA"/>
</dbReference>
<sequence length="253" mass="27708">MSESLTPDVVTAWRRRAGVSETPGPNPTRRLHRVGAAGLAEYLPALEVTPLTDVEWEEYAYWRPLSVLMAFALLRTPCATARSERLIGDYPSDFVIVATQRLPVSATLDLDGRHCSLGADDRLVITDNRAPYTYSSSVVADPVGIWVPTELLASELEPGEQALGPIISGSPFASAVAAFIMNLAYASAVRGADIDLETELGAVDLVRTVIRQHTLTALRVGDNARFVREAAMRLIDENYRDPDFDVDEIARRL</sequence>
<dbReference type="AlphaFoldDB" id="H5TLH5"/>
<evidence type="ECO:0000313" key="2">
    <source>
        <dbReference type="Proteomes" id="UP000005038"/>
    </source>
</evidence>
<evidence type="ECO:0000313" key="1">
    <source>
        <dbReference type="EMBL" id="GAB34333.1"/>
    </source>
</evidence>
<comment type="caution">
    <text evidence="1">The sequence shown here is derived from an EMBL/GenBank/DDBJ whole genome shotgun (WGS) entry which is preliminary data.</text>
</comment>
<organism evidence="1 2">
    <name type="scientific">Gordonia otitidis (strain DSM 44809 / CCUG 52243 / JCM 12355 / NBRC 100426 / IFM 10032)</name>
    <dbReference type="NCBI Taxonomy" id="1108044"/>
    <lineage>
        <taxon>Bacteria</taxon>
        <taxon>Bacillati</taxon>
        <taxon>Actinomycetota</taxon>
        <taxon>Actinomycetes</taxon>
        <taxon>Mycobacteriales</taxon>
        <taxon>Gordoniaceae</taxon>
        <taxon>Gordonia</taxon>
    </lineage>
</organism>
<dbReference type="STRING" id="1108044.GOOTI_103_00180"/>